<keyword evidence="6" id="KW-0325">Glycoprotein</keyword>
<name>A0A8S3YM04_9EUPU</name>
<feature type="signal peptide" evidence="9">
    <location>
        <begin position="1"/>
        <end position="17"/>
    </location>
</feature>
<dbReference type="InterPro" id="IPR008795">
    <property type="entry name" value="Prominin"/>
</dbReference>
<feature type="transmembrane region" description="Helical" evidence="8">
    <location>
        <begin position="175"/>
        <end position="197"/>
    </location>
</feature>
<feature type="coiled-coil region" evidence="7">
    <location>
        <begin position="703"/>
        <end position="746"/>
    </location>
</feature>
<feature type="transmembrane region" description="Helical" evidence="8">
    <location>
        <begin position="495"/>
        <end position="519"/>
    </location>
</feature>
<keyword evidence="9" id="KW-0732">Signal</keyword>
<evidence type="ECO:0000256" key="9">
    <source>
        <dbReference type="SAM" id="SignalP"/>
    </source>
</evidence>
<dbReference type="PANTHER" id="PTHR22730:SF1">
    <property type="entry name" value="PROMININ-LIKE PROTEIN"/>
    <property type="match status" value="1"/>
</dbReference>
<evidence type="ECO:0000313" key="10">
    <source>
        <dbReference type="EMBL" id="CAG5118167.1"/>
    </source>
</evidence>
<evidence type="ECO:0000256" key="1">
    <source>
        <dbReference type="ARBA" id="ARBA00004141"/>
    </source>
</evidence>
<comment type="similarity">
    <text evidence="2">Belongs to the prominin family.</text>
</comment>
<evidence type="ECO:0000256" key="7">
    <source>
        <dbReference type="SAM" id="Coils"/>
    </source>
</evidence>
<evidence type="ECO:0000256" key="6">
    <source>
        <dbReference type="ARBA" id="ARBA00023180"/>
    </source>
</evidence>
<organism evidence="10 11">
    <name type="scientific">Candidula unifasciata</name>
    <dbReference type="NCBI Taxonomy" id="100452"/>
    <lineage>
        <taxon>Eukaryota</taxon>
        <taxon>Metazoa</taxon>
        <taxon>Spiralia</taxon>
        <taxon>Lophotrochozoa</taxon>
        <taxon>Mollusca</taxon>
        <taxon>Gastropoda</taxon>
        <taxon>Heterobranchia</taxon>
        <taxon>Euthyneura</taxon>
        <taxon>Panpulmonata</taxon>
        <taxon>Eupulmonata</taxon>
        <taxon>Stylommatophora</taxon>
        <taxon>Helicina</taxon>
        <taxon>Helicoidea</taxon>
        <taxon>Geomitridae</taxon>
        <taxon>Candidula</taxon>
    </lineage>
</organism>
<dbReference type="GO" id="GO:0016020">
    <property type="term" value="C:membrane"/>
    <property type="evidence" value="ECO:0007669"/>
    <property type="project" value="UniProtKB-SubCell"/>
</dbReference>
<evidence type="ECO:0000256" key="3">
    <source>
        <dbReference type="ARBA" id="ARBA00022692"/>
    </source>
</evidence>
<feature type="transmembrane region" description="Helical" evidence="8">
    <location>
        <begin position="812"/>
        <end position="833"/>
    </location>
</feature>
<dbReference type="Pfam" id="PF05478">
    <property type="entry name" value="Prominin"/>
    <property type="match status" value="1"/>
</dbReference>
<keyword evidence="5 8" id="KW-0472">Membrane</keyword>
<reference evidence="10" key="1">
    <citation type="submission" date="2021-04" db="EMBL/GenBank/DDBJ databases">
        <authorList>
            <consortium name="Molecular Ecology Group"/>
        </authorList>
    </citation>
    <scope>NUCLEOTIDE SEQUENCE</scope>
</reference>
<evidence type="ECO:0000256" key="4">
    <source>
        <dbReference type="ARBA" id="ARBA00022989"/>
    </source>
</evidence>
<dbReference type="SUPFAM" id="SSF58100">
    <property type="entry name" value="Bacterial hemolysins"/>
    <property type="match status" value="1"/>
</dbReference>
<comment type="subcellular location">
    <subcellularLocation>
        <location evidence="1">Membrane</location>
        <topology evidence="1">Multi-pass membrane protein</topology>
    </subcellularLocation>
</comment>
<dbReference type="OrthoDB" id="6229420at2759"/>
<evidence type="ECO:0008006" key="12">
    <source>
        <dbReference type="Google" id="ProtNLM"/>
    </source>
</evidence>
<feature type="transmembrane region" description="Helical" evidence="8">
    <location>
        <begin position="121"/>
        <end position="148"/>
    </location>
</feature>
<keyword evidence="4 8" id="KW-1133">Transmembrane helix</keyword>
<sequence>MARIMTSVLWLTALVSLQEFSNTMTEAQNVSVLSPETVTDSYGNSADESSNIKFVDATVNHRYKSEDSAQDDFGSLKPLYGLSSSLVRTSLPGEFPYEWIAKVKENKIDLANDWKKAAVDYLGYTIALVVGIVFFVLFPIVGMCFCCCRCCGRCGGRRVIKVATEAGHGDTCGRLTALSFLSAFTTMALVGSILMFVTNSNLSTSLKDFCNNDIDKLDDVSGFLNSTVQQAEQLVQVNFNFTLAVLFRDLDNIGYLLGKPVHDHVLEYTGLADTYRQIEALETDAIIINQNLKTLNDSRVIVVDKAKEFHNFTVSMSQTLDDMAKKYPNFQAGVSNRTIVTQFDAPQLPDEQKNLTAVSTFVQLGISSLTAESKAKLNEIPEKVQTQTSQQRKDLKKDVQKYEDEITKIIDNLKNMQTDVMKGVDIDKMKANVKDITDYVLQYEQYRWYGGLAMAGILMLVALLLSLGILFGFFGGNPADDPTERSAMSNAGGNLLVTAVILTFIFAWLTMLVTTVLFAGGAPADKFACGAVRDLSIFDKLLSDYNLLGDSGKNESWLGSKIYAGKQVSLKLSELMESCKNSEAAYSALKMEEANILNLSEATDYKKKFSIEGKIDGKSIDFGSINITTGQMMAFIDFMGAFDMNYAAYNKTFQIDPVAPSTRVLESLISFNETQKPGPPLQGELEKVITEFQRNLSSDGKLLQTHIERMKDAVNRIKVATKEPPSKTLSNKCDTLKRSLKDVELNMSTNALIAFNKSVKTFENRLMSILDTFVSVLENAVKKKIGICRPLWNIYNDVAVQGICHSVVETLNTWWCTIGWTSFFLVMSICAAVKLSKHFRRMRYFVNKSGNNFNKKAPSKTHHFKNKICQADLPYEKY</sequence>
<accession>A0A8S3YM04</accession>
<feature type="transmembrane region" description="Helical" evidence="8">
    <location>
        <begin position="448"/>
        <end position="474"/>
    </location>
</feature>
<comment type="caution">
    <text evidence="10">The sequence shown here is derived from an EMBL/GenBank/DDBJ whole genome shotgun (WGS) entry which is preliminary data.</text>
</comment>
<keyword evidence="11" id="KW-1185">Reference proteome</keyword>
<dbReference type="Proteomes" id="UP000678393">
    <property type="component" value="Unassembled WGS sequence"/>
</dbReference>
<dbReference type="EMBL" id="CAJHNH020000508">
    <property type="protein sequence ID" value="CAG5118167.1"/>
    <property type="molecule type" value="Genomic_DNA"/>
</dbReference>
<keyword evidence="7" id="KW-0175">Coiled coil</keyword>
<proteinExistence type="inferred from homology"/>
<evidence type="ECO:0000256" key="5">
    <source>
        <dbReference type="ARBA" id="ARBA00023136"/>
    </source>
</evidence>
<dbReference type="AlphaFoldDB" id="A0A8S3YM04"/>
<dbReference type="PANTHER" id="PTHR22730">
    <property type="entry name" value="PROMININ PROM PROTEIN"/>
    <property type="match status" value="1"/>
</dbReference>
<gene>
    <name evidence="10" type="ORF">CUNI_LOCUS3725</name>
</gene>
<evidence type="ECO:0000313" key="11">
    <source>
        <dbReference type="Proteomes" id="UP000678393"/>
    </source>
</evidence>
<evidence type="ECO:0000256" key="2">
    <source>
        <dbReference type="ARBA" id="ARBA00006058"/>
    </source>
</evidence>
<evidence type="ECO:0000256" key="8">
    <source>
        <dbReference type="SAM" id="Phobius"/>
    </source>
</evidence>
<protein>
    <recommendedName>
        <fullName evidence="12">Prominin-1-A-like</fullName>
    </recommendedName>
</protein>
<feature type="chain" id="PRO_5035804910" description="Prominin-1-A-like" evidence="9">
    <location>
        <begin position="18"/>
        <end position="878"/>
    </location>
</feature>
<keyword evidence="3 8" id="KW-0812">Transmembrane</keyword>
<feature type="coiled-coil region" evidence="7">
    <location>
        <begin position="385"/>
        <end position="419"/>
    </location>
</feature>